<reference evidence="1 2" key="1">
    <citation type="submission" date="2019-07" db="EMBL/GenBank/DDBJ databases">
        <title>Whole genome shotgun sequence of Asaia bogorensis NBRC 16594.</title>
        <authorList>
            <person name="Hosoyama A."/>
            <person name="Uohara A."/>
            <person name="Ohji S."/>
            <person name="Ichikawa N."/>
        </authorList>
    </citation>
    <scope>NUCLEOTIDE SEQUENCE [LARGE SCALE GENOMIC DNA]</scope>
    <source>
        <strain evidence="1 2">NBRC 16594</strain>
    </source>
</reference>
<proteinExistence type="predicted"/>
<dbReference type="EMBL" id="BJVS01000001">
    <property type="protein sequence ID" value="GEL52177.1"/>
    <property type="molecule type" value="Genomic_DNA"/>
</dbReference>
<organism evidence="1 2">
    <name type="scientific">Asaia bogorensis NBRC 16594</name>
    <dbReference type="NCBI Taxonomy" id="1231624"/>
    <lineage>
        <taxon>Bacteria</taxon>
        <taxon>Pseudomonadati</taxon>
        <taxon>Pseudomonadota</taxon>
        <taxon>Alphaproteobacteria</taxon>
        <taxon>Acetobacterales</taxon>
        <taxon>Acetobacteraceae</taxon>
        <taxon>Asaia</taxon>
    </lineage>
</organism>
<name>A0AAN4R080_9PROT</name>
<dbReference type="AlphaFoldDB" id="A0AAN4R080"/>
<accession>A0AAN4R080</accession>
<dbReference type="Proteomes" id="UP000321287">
    <property type="component" value="Unassembled WGS sequence"/>
</dbReference>
<evidence type="ECO:0000313" key="1">
    <source>
        <dbReference type="EMBL" id="GEL52177.1"/>
    </source>
</evidence>
<comment type="caution">
    <text evidence="1">The sequence shown here is derived from an EMBL/GenBank/DDBJ whole genome shotgun (WGS) entry which is preliminary data.</text>
</comment>
<gene>
    <name evidence="1" type="ORF">ABO01nite_01840</name>
</gene>
<sequence>MCVECLAEMGDVAAVDRLADFDVMNRTDLGDIITAPQKQAQLVSGHLPAPDYESAAIIEAQGDREIGRFLGHSSCMACPMRRAKIGGDTAPLTCLGKGT</sequence>
<keyword evidence="2" id="KW-1185">Reference proteome</keyword>
<protein>
    <submittedName>
        <fullName evidence="1">Uncharacterized protein</fullName>
    </submittedName>
</protein>
<evidence type="ECO:0000313" key="2">
    <source>
        <dbReference type="Proteomes" id="UP000321287"/>
    </source>
</evidence>